<evidence type="ECO:0000259" key="11">
    <source>
        <dbReference type="PROSITE" id="PS51510"/>
    </source>
</evidence>
<dbReference type="FunFam" id="3.30.590.10:FF:000006">
    <property type="entry name" value="Arginine kinase 1"/>
    <property type="match status" value="1"/>
</dbReference>
<reference evidence="12 13" key="1">
    <citation type="submission" date="2023-03" db="EMBL/GenBank/DDBJ databases">
        <title>Genome insight into feeding habits of ladybird beetles.</title>
        <authorList>
            <person name="Li H.-S."/>
            <person name="Huang Y.-H."/>
            <person name="Pang H."/>
        </authorList>
    </citation>
    <scope>NUCLEOTIDE SEQUENCE [LARGE SCALE GENOMIC DNA]</scope>
    <source>
        <strain evidence="12">SYSU_2023b</strain>
        <tissue evidence="12">Whole body</tissue>
    </source>
</reference>
<feature type="domain" description="Phosphagen kinase C-terminal" evidence="11">
    <location>
        <begin position="149"/>
        <end position="386"/>
    </location>
</feature>
<dbReference type="Pfam" id="PF00217">
    <property type="entry name" value="ATP-gua_Ptrans"/>
    <property type="match status" value="1"/>
</dbReference>
<feature type="binding site" evidence="8">
    <location>
        <begin position="152"/>
        <end position="156"/>
    </location>
    <ligand>
        <name>ATP</name>
        <dbReference type="ChEBI" id="CHEBI:30616"/>
    </ligand>
</feature>
<dbReference type="Proteomes" id="UP001431783">
    <property type="component" value="Unassembled WGS sequence"/>
</dbReference>
<dbReference type="InterPro" id="IPR022415">
    <property type="entry name" value="ATP-guanido_PTrfase_AS"/>
</dbReference>
<dbReference type="PANTHER" id="PTHR11547:SF38">
    <property type="entry name" value="ARGININE KINASE 1-RELATED"/>
    <property type="match status" value="1"/>
</dbReference>
<dbReference type="GO" id="GO:0004054">
    <property type="term" value="F:arginine kinase activity"/>
    <property type="evidence" value="ECO:0007669"/>
    <property type="project" value="UniProtKB-EC"/>
</dbReference>
<evidence type="ECO:0000256" key="4">
    <source>
        <dbReference type="ARBA" id="ARBA00022741"/>
    </source>
</evidence>
<evidence type="ECO:0000259" key="10">
    <source>
        <dbReference type="PROSITE" id="PS51509"/>
    </source>
</evidence>
<dbReference type="InterPro" id="IPR014746">
    <property type="entry name" value="Gln_synth/guanido_kin_cat_dom"/>
</dbReference>
<evidence type="ECO:0000256" key="3">
    <source>
        <dbReference type="ARBA" id="ARBA00022679"/>
    </source>
</evidence>
<dbReference type="GO" id="GO:0046314">
    <property type="term" value="P:phosphocreatine biosynthetic process"/>
    <property type="evidence" value="ECO:0007669"/>
    <property type="project" value="InterPro"/>
</dbReference>
<keyword evidence="13" id="KW-1185">Reference proteome</keyword>
<dbReference type="InterPro" id="IPR022413">
    <property type="entry name" value="ATP-guanido_PTrfase_N"/>
</dbReference>
<dbReference type="FunFam" id="1.10.135.10:FF:000003">
    <property type="entry name" value="Three-domain arginine kinase"/>
    <property type="match status" value="1"/>
</dbReference>
<keyword evidence="3 8" id="KW-0808">Transferase</keyword>
<dbReference type="GO" id="GO:0004111">
    <property type="term" value="F:creatine kinase activity"/>
    <property type="evidence" value="ECO:0007669"/>
    <property type="project" value="InterPro"/>
</dbReference>
<keyword evidence="5 8" id="KW-0418">Kinase</keyword>
<evidence type="ECO:0000256" key="6">
    <source>
        <dbReference type="ARBA" id="ARBA00022840"/>
    </source>
</evidence>
<dbReference type="EMBL" id="JARQZJ010000031">
    <property type="protein sequence ID" value="KAK9873797.1"/>
    <property type="molecule type" value="Genomic_DNA"/>
</dbReference>
<evidence type="ECO:0000256" key="8">
    <source>
        <dbReference type="PROSITE-ProRule" id="PRU00843"/>
    </source>
</evidence>
<sequence>MSLHFIKTLSKLFQHHKPKLKLRMAQDKRKCRQSCITKALSDGYDALVASDSKSLLKKYLTKEIFDELKEKTTPTFGSTLWDCIQSGLMNFDSGVGIYAPDPEAYSVFARIFDPIIEDYHIGFTSKDKHPPLDWGNVNSLSNLDPSNKFIISTRVRCGRSIEGYPFNPCMTENHYKEIEEKMMKVFECLKGELKGTYKPLTTMDKCEQEKLIDEHYLFKEGDRFLKAAKACRFWPTGRGIFLNENRTFLTWVNEEDHLRIISMEPGGNLGNVYRRMIEGVNAIEQQMKFSRNERFGFLTFCPSNLGTTVRASVHIKVPKLSADKNKMESVAQKYHLQVRGTRGEHTESEEGVYDISNKRRLGLTEYQALKEMQDGIIEIIKLESSM</sequence>
<dbReference type="Gene3D" id="3.30.590.10">
    <property type="entry name" value="Glutamine synthetase/guanido kinase, catalytic domain"/>
    <property type="match status" value="1"/>
</dbReference>
<organism evidence="12 13">
    <name type="scientific">Henosepilachna vigintioctopunctata</name>
    <dbReference type="NCBI Taxonomy" id="420089"/>
    <lineage>
        <taxon>Eukaryota</taxon>
        <taxon>Metazoa</taxon>
        <taxon>Ecdysozoa</taxon>
        <taxon>Arthropoda</taxon>
        <taxon>Hexapoda</taxon>
        <taxon>Insecta</taxon>
        <taxon>Pterygota</taxon>
        <taxon>Neoptera</taxon>
        <taxon>Endopterygota</taxon>
        <taxon>Coleoptera</taxon>
        <taxon>Polyphaga</taxon>
        <taxon>Cucujiformia</taxon>
        <taxon>Coccinelloidea</taxon>
        <taxon>Coccinellidae</taxon>
        <taxon>Epilachninae</taxon>
        <taxon>Epilachnini</taxon>
        <taxon>Henosepilachna</taxon>
    </lineage>
</organism>
<evidence type="ECO:0000256" key="2">
    <source>
        <dbReference type="ARBA" id="ARBA00012230"/>
    </source>
</evidence>
<feature type="binding site" evidence="8">
    <location>
        <position position="259"/>
    </location>
    <ligand>
        <name>ATP</name>
        <dbReference type="ChEBI" id="CHEBI:30616"/>
    </ligand>
</feature>
<evidence type="ECO:0000256" key="9">
    <source>
        <dbReference type="RuleBase" id="RU000505"/>
    </source>
</evidence>
<feature type="binding site" evidence="8">
    <location>
        <begin position="310"/>
        <end position="314"/>
    </location>
    <ligand>
        <name>ATP</name>
        <dbReference type="ChEBI" id="CHEBI:30616"/>
    </ligand>
</feature>
<dbReference type="InterPro" id="IPR036802">
    <property type="entry name" value="ATP-guanido_PTrfase_N_sf"/>
</dbReference>
<dbReference type="Pfam" id="PF02807">
    <property type="entry name" value="ATP-gua_PtransN"/>
    <property type="match status" value="1"/>
</dbReference>
<name>A0AAW1U0C6_9CUCU</name>
<feature type="domain" description="Phosphagen kinase N-terminal" evidence="10">
    <location>
        <begin position="38"/>
        <end position="121"/>
    </location>
</feature>
<evidence type="ECO:0000313" key="12">
    <source>
        <dbReference type="EMBL" id="KAK9873797.1"/>
    </source>
</evidence>
<dbReference type="SUPFAM" id="SSF48034">
    <property type="entry name" value="Guanido kinase N-terminal domain"/>
    <property type="match status" value="1"/>
</dbReference>
<gene>
    <name evidence="12" type="ORF">WA026_002156</name>
</gene>
<dbReference type="EC" id="2.7.3.3" evidence="2"/>
<keyword evidence="6 8" id="KW-0067">ATP-binding</keyword>
<dbReference type="InterPro" id="IPR022414">
    <property type="entry name" value="ATP-guanido_PTrfase_cat"/>
</dbReference>
<proteinExistence type="inferred from homology"/>
<accession>A0AAW1U0C6</accession>
<dbReference type="PANTHER" id="PTHR11547">
    <property type="entry name" value="ARGININE OR CREATINE KINASE"/>
    <property type="match status" value="1"/>
</dbReference>
<evidence type="ECO:0000256" key="1">
    <source>
        <dbReference type="ARBA" id="ARBA00006798"/>
    </source>
</evidence>
<dbReference type="PROSITE" id="PS51510">
    <property type="entry name" value="PHOSPHAGEN_KINASE_C"/>
    <property type="match status" value="1"/>
</dbReference>
<dbReference type="SUPFAM" id="SSF55931">
    <property type="entry name" value="Glutamine synthetase/guanido kinase"/>
    <property type="match status" value="1"/>
</dbReference>
<dbReference type="CDD" id="cd07932">
    <property type="entry name" value="arginine_kinase_like"/>
    <property type="match status" value="1"/>
</dbReference>
<evidence type="ECO:0000256" key="5">
    <source>
        <dbReference type="ARBA" id="ARBA00022777"/>
    </source>
</evidence>
<comment type="similarity">
    <text evidence="1 7 9">Belongs to the ATP:guanido phosphotransferase family.</text>
</comment>
<evidence type="ECO:0000256" key="7">
    <source>
        <dbReference type="PROSITE-ProRule" id="PRU00842"/>
    </source>
</evidence>
<dbReference type="InterPro" id="IPR000749">
    <property type="entry name" value="ATP-guanido_PTrfase"/>
</dbReference>
<dbReference type="GO" id="GO:0005615">
    <property type="term" value="C:extracellular space"/>
    <property type="evidence" value="ECO:0007669"/>
    <property type="project" value="TreeGrafter"/>
</dbReference>
<evidence type="ECO:0000313" key="13">
    <source>
        <dbReference type="Proteomes" id="UP001431783"/>
    </source>
</evidence>
<comment type="caution">
    <text evidence="12">The sequence shown here is derived from an EMBL/GenBank/DDBJ whole genome shotgun (WGS) entry which is preliminary data.</text>
</comment>
<dbReference type="AlphaFoldDB" id="A0AAW1U0C6"/>
<protein>
    <recommendedName>
        <fullName evidence="2">arginine kinase</fullName>
        <ecNumber evidence="2">2.7.3.3</ecNumber>
    </recommendedName>
</protein>
<feature type="binding site" evidence="8">
    <location>
        <begin position="339"/>
        <end position="344"/>
    </location>
    <ligand>
        <name>ATP</name>
        <dbReference type="ChEBI" id="CHEBI:30616"/>
    </ligand>
</feature>
<keyword evidence="4 8" id="KW-0547">Nucleotide-binding</keyword>
<dbReference type="PROSITE" id="PS00112">
    <property type="entry name" value="PHOSPHAGEN_KINASE"/>
    <property type="match status" value="1"/>
</dbReference>
<dbReference type="Gene3D" id="1.10.135.10">
    <property type="entry name" value="ATP:guanido phosphotransferase, N-terminal domain"/>
    <property type="match status" value="1"/>
</dbReference>
<dbReference type="PROSITE" id="PS51509">
    <property type="entry name" value="PHOSPHAGEN_KINASE_N"/>
    <property type="match status" value="1"/>
</dbReference>
<dbReference type="GO" id="GO:0005524">
    <property type="term" value="F:ATP binding"/>
    <property type="evidence" value="ECO:0007669"/>
    <property type="project" value="UniProtKB-UniRule"/>
</dbReference>
<feature type="binding site" evidence="8">
    <location>
        <position position="215"/>
    </location>
    <ligand>
        <name>ATP</name>
        <dbReference type="ChEBI" id="CHEBI:30616"/>
    </ligand>
</feature>